<dbReference type="EMBL" id="PPPX01000001">
    <property type="protein sequence ID" value="POA10087.1"/>
    <property type="molecule type" value="Genomic_DNA"/>
</dbReference>
<organism evidence="2 3">
    <name type="scientific">Staphylococcus argensis</name>
    <dbReference type="NCBI Taxonomy" id="1607738"/>
    <lineage>
        <taxon>Bacteria</taxon>
        <taxon>Bacillati</taxon>
        <taxon>Bacillota</taxon>
        <taxon>Bacilli</taxon>
        <taxon>Bacillales</taxon>
        <taxon>Staphylococcaceae</taxon>
        <taxon>Staphylococcus</taxon>
    </lineage>
</organism>
<comment type="caution">
    <text evidence="2">The sequence shown here is derived from an EMBL/GenBank/DDBJ whole genome shotgun (WGS) entry which is preliminary data.</text>
</comment>
<evidence type="ECO:0000313" key="3">
    <source>
        <dbReference type="Proteomes" id="UP000242712"/>
    </source>
</evidence>
<feature type="compositionally biased region" description="Basic and acidic residues" evidence="1">
    <location>
        <begin position="115"/>
        <end position="128"/>
    </location>
</feature>
<proteinExistence type="predicted"/>
<name>A0A2K4FFK3_9STAP</name>
<evidence type="ECO:0000256" key="1">
    <source>
        <dbReference type="SAM" id="MobiDB-lite"/>
    </source>
</evidence>
<sequence>MSIGIIIFVISVVISIIKAVIDNSDKERDPSKPKKQTQNDDGFFGEIKKSMREIEKELSDEGSSRRTNKVPRPDYQPNGRRYKNQTRPEKMDNEQPQPVTQTTSHVEEQPSQAEQTKRRQLDRDEEKRAELQRDMFTRIDDIRDQINRESDQRLERLEKKAQAIISDSTLSTRAKRVRLNQLFNRTSRQSQSTQSALAFHKDDVVNGIIWSEILNKPKQL</sequence>
<feature type="compositionally biased region" description="Basic and acidic residues" evidence="1">
    <location>
        <begin position="46"/>
        <end position="64"/>
    </location>
</feature>
<gene>
    <name evidence="2" type="ORF">CD039_04890</name>
</gene>
<evidence type="ECO:0000313" key="2">
    <source>
        <dbReference type="EMBL" id="POA10087.1"/>
    </source>
</evidence>
<keyword evidence="3" id="KW-1185">Reference proteome</keyword>
<protein>
    <recommendedName>
        <fullName evidence="4">Iron transporter</fullName>
    </recommendedName>
</protein>
<evidence type="ECO:0008006" key="4">
    <source>
        <dbReference type="Google" id="ProtNLM"/>
    </source>
</evidence>
<accession>A0A2K4FFK3</accession>
<dbReference type="GeneID" id="98297679"/>
<dbReference type="OrthoDB" id="2414382at2"/>
<feature type="compositionally biased region" description="Polar residues" evidence="1">
    <location>
        <begin position="94"/>
        <end position="114"/>
    </location>
</feature>
<reference evidence="2 3" key="1">
    <citation type="submission" date="2017-08" db="EMBL/GenBank/DDBJ databases">
        <title>Draft genome sequences of 64 type strains of genus Staph aureus.</title>
        <authorList>
            <person name="Cole K."/>
            <person name="Golubchik T."/>
            <person name="Russell J."/>
            <person name="Foster D."/>
            <person name="Llewelyn M."/>
            <person name="Wilson D."/>
            <person name="Crook D."/>
            <person name="Paul J."/>
        </authorList>
    </citation>
    <scope>NUCLEOTIDE SEQUENCE [LARGE SCALE GENOMIC DNA]</scope>
    <source>
        <strain evidence="2 3">DSM 29875</strain>
    </source>
</reference>
<dbReference type="RefSeq" id="WP_103371361.1">
    <property type="nucleotide sequence ID" value="NZ_CBCRVO010000001.1"/>
</dbReference>
<dbReference type="Proteomes" id="UP000242712">
    <property type="component" value="Unassembled WGS sequence"/>
</dbReference>
<dbReference type="AlphaFoldDB" id="A0A2K4FFK3"/>
<feature type="region of interest" description="Disordered" evidence="1">
    <location>
        <begin position="24"/>
        <end position="128"/>
    </location>
</feature>